<name>A0ABT9GXS0_9GAMM</name>
<dbReference type="EMBL" id="JAUZVZ010000005">
    <property type="protein sequence ID" value="MDP4535480.1"/>
    <property type="molecule type" value="Genomic_DNA"/>
</dbReference>
<protein>
    <submittedName>
        <fullName evidence="2">GNAT family N-acetyltransferase</fullName>
    </submittedName>
</protein>
<dbReference type="Gene3D" id="3.40.630.30">
    <property type="match status" value="1"/>
</dbReference>
<dbReference type="Pfam" id="PF00583">
    <property type="entry name" value="Acetyltransf_1"/>
    <property type="match status" value="1"/>
</dbReference>
<dbReference type="InterPro" id="IPR000182">
    <property type="entry name" value="GNAT_dom"/>
</dbReference>
<evidence type="ECO:0000259" key="1">
    <source>
        <dbReference type="PROSITE" id="PS51186"/>
    </source>
</evidence>
<accession>A0ABT9GXS0</accession>
<dbReference type="InterPro" id="IPR016181">
    <property type="entry name" value="Acyl_CoA_acyltransferase"/>
</dbReference>
<comment type="caution">
    <text evidence="2">The sequence shown here is derived from an EMBL/GenBank/DDBJ whole genome shotgun (WGS) entry which is preliminary data.</text>
</comment>
<proteinExistence type="predicted"/>
<evidence type="ECO:0000313" key="3">
    <source>
        <dbReference type="Proteomes" id="UP001231616"/>
    </source>
</evidence>
<feature type="domain" description="N-acetyltransferase" evidence="1">
    <location>
        <begin position="7"/>
        <end position="173"/>
    </location>
</feature>
<evidence type="ECO:0000313" key="2">
    <source>
        <dbReference type="EMBL" id="MDP4535480.1"/>
    </source>
</evidence>
<dbReference type="CDD" id="cd04301">
    <property type="entry name" value="NAT_SF"/>
    <property type="match status" value="1"/>
</dbReference>
<dbReference type="PROSITE" id="PS51186">
    <property type="entry name" value="GNAT"/>
    <property type="match status" value="1"/>
</dbReference>
<dbReference type="RefSeq" id="WP_305892748.1">
    <property type="nucleotide sequence ID" value="NZ_JAUZVZ010000005.1"/>
</dbReference>
<dbReference type="SUPFAM" id="SSF55729">
    <property type="entry name" value="Acyl-CoA N-acyltransferases (Nat)"/>
    <property type="match status" value="1"/>
</dbReference>
<sequence>MMTKATARLRPMRQQDFSVISAWLAEREEMQKVCGNAFQYPLIESVFNDYFVEGPKQNAERQCFAYEQDGRVVGMCSFTRIDWPNAFGHIGLVAVDPALRGQGLGQQMFAALLHKGFVEHGFHRIDLYVMQGNDGAKRFYSQQFGFQDEGLMREVLKTEQGYTGWYTMSLLTTEWAGRQE</sequence>
<dbReference type="PANTHER" id="PTHR43415:SF5">
    <property type="entry name" value="ACETYLTRANSFERASE"/>
    <property type="match status" value="1"/>
</dbReference>
<organism evidence="2 3">
    <name type="scientific">Alkalimonas collagenimarina</name>
    <dbReference type="NCBI Taxonomy" id="400390"/>
    <lineage>
        <taxon>Bacteria</taxon>
        <taxon>Pseudomonadati</taxon>
        <taxon>Pseudomonadota</taxon>
        <taxon>Gammaproteobacteria</taxon>
        <taxon>Alkalimonas</taxon>
    </lineage>
</organism>
<dbReference type="Proteomes" id="UP001231616">
    <property type="component" value="Unassembled WGS sequence"/>
</dbReference>
<reference evidence="2 3" key="1">
    <citation type="submission" date="2023-08" db="EMBL/GenBank/DDBJ databases">
        <authorList>
            <person name="Joshi A."/>
            <person name="Thite S."/>
        </authorList>
    </citation>
    <scope>NUCLEOTIDE SEQUENCE [LARGE SCALE GENOMIC DNA]</scope>
    <source>
        <strain evidence="2 3">AC40</strain>
    </source>
</reference>
<gene>
    <name evidence="2" type="ORF">Q3O60_04655</name>
</gene>
<keyword evidence="3" id="KW-1185">Reference proteome</keyword>
<dbReference type="PANTHER" id="PTHR43415">
    <property type="entry name" value="SPERMIDINE N(1)-ACETYLTRANSFERASE"/>
    <property type="match status" value="1"/>
</dbReference>